<proteinExistence type="predicted"/>
<gene>
    <name evidence="1" type="ORF">K461DRAFT_279108</name>
</gene>
<protein>
    <submittedName>
        <fullName evidence="1">Uncharacterized protein</fullName>
    </submittedName>
</protein>
<dbReference type="Proteomes" id="UP000799439">
    <property type="component" value="Unassembled WGS sequence"/>
</dbReference>
<dbReference type="AlphaFoldDB" id="A0A9P4IXB2"/>
<name>A0A9P4IXB2_9PEZI</name>
<sequence>MSSTASSSVSLDAQTFCQNLEANCPPTKNCMELFRWHNLNFLDFWVSYPDLSSRISSPTERYALNQAACAYQWGDYFDAVSIFDEWLPQNTYTPPWIFQYGDLCLRLGRLRKLPPVSPLLLSLASSNQHCNGIKMLAKLMLSLLDLFKKGKLEGITELLKDAQQYLRNAGEKRLAGVEVCMASADMSSDPNFESSVVYVFITI</sequence>
<evidence type="ECO:0000313" key="2">
    <source>
        <dbReference type="Proteomes" id="UP000799439"/>
    </source>
</evidence>
<reference evidence="1" key="1">
    <citation type="journal article" date="2020" name="Stud. Mycol.">
        <title>101 Dothideomycetes genomes: a test case for predicting lifestyles and emergence of pathogens.</title>
        <authorList>
            <person name="Haridas S."/>
            <person name="Albert R."/>
            <person name="Binder M."/>
            <person name="Bloem J."/>
            <person name="Labutti K."/>
            <person name="Salamov A."/>
            <person name="Andreopoulos B."/>
            <person name="Baker S."/>
            <person name="Barry K."/>
            <person name="Bills G."/>
            <person name="Bluhm B."/>
            <person name="Cannon C."/>
            <person name="Castanera R."/>
            <person name="Culley D."/>
            <person name="Daum C."/>
            <person name="Ezra D."/>
            <person name="Gonzalez J."/>
            <person name="Henrissat B."/>
            <person name="Kuo A."/>
            <person name="Liang C."/>
            <person name="Lipzen A."/>
            <person name="Lutzoni F."/>
            <person name="Magnuson J."/>
            <person name="Mondo S."/>
            <person name="Nolan M."/>
            <person name="Ohm R."/>
            <person name="Pangilinan J."/>
            <person name="Park H.-J."/>
            <person name="Ramirez L."/>
            <person name="Alfaro M."/>
            <person name="Sun H."/>
            <person name="Tritt A."/>
            <person name="Yoshinaga Y."/>
            <person name="Zwiers L.-H."/>
            <person name="Turgeon B."/>
            <person name="Goodwin S."/>
            <person name="Spatafora J."/>
            <person name="Crous P."/>
            <person name="Grigoriev I."/>
        </authorList>
    </citation>
    <scope>NUCLEOTIDE SEQUENCE</scope>
    <source>
        <strain evidence="1">CBS 260.36</strain>
    </source>
</reference>
<organism evidence="1 2">
    <name type="scientific">Myriangium duriaei CBS 260.36</name>
    <dbReference type="NCBI Taxonomy" id="1168546"/>
    <lineage>
        <taxon>Eukaryota</taxon>
        <taxon>Fungi</taxon>
        <taxon>Dikarya</taxon>
        <taxon>Ascomycota</taxon>
        <taxon>Pezizomycotina</taxon>
        <taxon>Dothideomycetes</taxon>
        <taxon>Dothideomycetidae</taxon>
        <taxon>Myriangiales</taxon>
        <taxon>Myriangiaceae</taxon>
        <taxon>Myriangium</taxon>
    </lineage>
</organism>
<evidence type="ECO:0000313" key="1">
    <source>
        <dbReference type="EMBL" id="KAF2151627.1"/>
    </source>
</evidence>
<keyword evidence="2" id="KW-1185">Reference proteome</keyword>
<comment type="caution">
    <text evidence="1">The sequence shown here is derived from an EMBL/GenBank/DDBJ whole genome shotgun (WGS) entry which is preliminary data.</text>
</comment>
<accession>A0A9P4IXB2</accession>
<dbReference type="EMBL" id="ML996087">
    <property type="protein sequence ID" value="KAF2151627.1"/>
    <property type="molecule type" value="Genomic_DNA"/>
</dbReference>